<dbReference type="PROSITE" id="PS52039">
    <property type="entry name" value="TOPO_IA_2"/>
    <property type="match status" value="1"/>
</dbReference>
<feature type="compositionally biased region" description="Basic and acidic residues" evidence="4">
    <location>
        <begin position="240"/>
        <end position="273"/>
    </location>
</feature>
<dbReference type="EMBL" id="LHXN01000073">
    <property type="protein sequence ID" value="KXA92167.1"/>
    <property type="molecule type" value="Genomic_DNA"/>
</dbReference>
<gene>
    <name evidence="6" type="ORF">AKJ64_03865</name>
</gene>
<feature type="compositionally biased region" description="Low complexity" evidence="4">
    <location>
        <begin position="449"/>
        <end position="458"/>
    </location>
</feature>
<protein>
    <recommendedName>
        <fullName evidence="5">Topo IA-type catalytic domain-containing protein</fullName>
    </recommendedName>
</protein>
<evidence type="ECO:0000256" key="3">
    <source>
        <dbReference type="ARBA" id="ARBA00023235"/>
    </source>
</evidence>
<dbReference type="InterPro" id="IPR006171">
    <property type="entry name" value="TOPRIM_dom"/>
</dbReference>
<feature type="compositionally biased region" description="Basic and acidic residues" evidence="4">
    <location>
        <begin position="289"/>
        <end position="302"/>
    </location>
</feature>
<dbReference type="Pfam" id="PF01131">
    <property type="entry name" value="Topoisom_bac"/>
    <property type="match status" value="1"/>
</dbReference>
<dbReference type="Pfam" id="PF01751">
    <property type="entry name" value="Toprim"/>
    <property type="match status" value="1"/>
</dbReference>
<dbReference type="GO" id="GO:0046872">
    <property type="term" value="F:metal ion binding"/>
    <property type="evidence" value="ECO:0007669"/>
    <property type="project" value="UniProtKB-KW"/>
</dbReference>
<feature type="non-terminal residue" evidence="6">
    <location>
        <position position="1"/>
    </location>
</feature>
<dbReference type="GO" id="GO:0006310">
    <property type="term" value="P:DNA recombination"/>
    <property type="evidence" value="ECO:0007669"/>
    <property type="project" value="TreeGrafter"/>
</dbReference>
<dbReference type="InterPro" id="IPR013824">
    <property type="entry name" value="Topo_IA_cen_sub1"/>
</dbReference>
<feature type="compositionally biased region" description="Basic residues" evidence="4">
    <location>
        <begin position="274"/>
        <end position="288"/>
    </location>
</feature>
<organism evidence="6 7">
    <name type="scientific">candidate division MSBL1 archaeon SCGC-AAA259E17</name>
    <dbReference type="NCBI Taxonomy" id="1698263"/>
    <lineage>
        <taxon>Archaea</taxon>
        <taxon>Methanobacteriati</taxon>
        <taxon>Methanobacteriota</taxon>
        <taxon>candidate division MSBL1</taxon>
    </lineage>
</organism>
<evidence type="ECO:0000256" key="4">
    <source>
        <dbReference type="SAM" id="MobiDB-lite"/>
    </source>
</evidence>
<dbReference type="SMART" id="SM00436">
    <property type="entry name" value="TOP1Bc"/>
    <property type="match status" value="1"/>
</dbReference>
<dbReference type="InterPro" id="IPR000380">
    <property type="entry name" value="Topo_IA"/>
</dbReference>
<dbReference type="PANTHER" id="PTHR11390:SF26">
    <property type="entry name" value="DNA TOPOISOMERASE 1"/>
    <property type="match status" value="1"/>
</dbReference>
<dbReference type="InterPro" id="IPR013497">
    <property type="entry name" value="Topo_IA_cen"/>
</dbReference>
<feature type="compositionally biased region" description="Basic and acidic residues" evidence="4">
    <location>
        <begin position="431"/>
        <end position="442"/>
    </location>
</feature>
<reference evidence="6 7" key="1">
    <citation type="journal article" date="2016" name="Sci. Rep.">
        <title>Metabolic traits of an uncultured archaeal lineage -MSBL1- from brine pools of the Red Sea.</title>
        <authorList>
            <person name="Mwirichia R."/>
            <person name="Alam I."/>
            <person name="Rashid M."/>
            <person name="Vinu M."/>
            <person name="Ba-Alawi W."/>
            <person name="Anthony Kamau A."/>
            <person name="Kamanda Ngugi D."/>
            <person name="Goker M."/>
            <person name="Klenk H.P."/>
            <person name="Bajic V."/>
            <person name="Stingl U."/>
        </authorList>
    </citation>
    <scope>NUCLEOTIDE SEQUENCE [LARGE SCALE GENOMIC DNA]</scope>
    <source>
        <strain evidence="6">SCGC-AAA259E17</strain>
    </source>
</reference>
<sequence length="487" mass="55539">AERIAKSVSRSRVKEGRRGKVRYYEFDEEGERVVVAPCAGHLFGLATDRGGYPVLFARYEPMHEIDGDAAYTEGYIDLISDVGWDADELVSAADYDTEGSVIAYNALRFCLADEATESAKRMKFSSLTGDELREAYRNTSESLDWGMVHAGLARAYMDFIWGLTTSRALTESLKKAGESGTLSAGRVQTPTLNMLAEREEKIRDFDPEPYWRVRISFEVGGREFPVSTGKVWEEGEAENLAEKEGSRNQGHESPNGRETQRQRIHQRREEDKSHRTRPRRRKITRKPRTRTDQRGTDEGVREQDEEDKEEGEGSLRGGERGQKRTEGHIEGVQEKRRGDRRNPRRGETEGGEGRGGEGAGRLPRVRRGKNHHQEIRRRQEIRRLQPVPGLREQLRDPTETVQNIKIQMRRLRPQVALRERKTRQIPPLSKVRTEELTRDTGAKRPPPSRRAFSRSAPAVETLPSVCSLPVFHPTSCPTVYGPWLFPK</sequence>
<keyword evidence="2" id="KW-0862">Zinc</keyword>
<dbReference type="SMART" id="SM00493">
    <property type="entry name" value="TOPRIM"/>
    <property type="match status" value="1"/>
</dbReference>
<comment type="caution">
    <text evidence="6">The sequence shown here is derived from an EMBL/GenBank/DDBJ whole genome shotgun (WGS) entry which is preliminary data.</text>
</comment>
<dbReference type="PRINTS" id="PR00417">
    <property type="entry name" value="PRTPISMRASEI"/>
</dbReference>
<feature type="region of interest" description="Disordered" evidence="4">
    <location>
        <begin position="238"/>
        <end position="384"/>
    </location>
</feature>
<accession>A0A133UDA2</accession>
<dbReference type="Gene3D" id="1.10.460.10">
    <property type="entry name" value="Topoisomerase I, domain 2"/>
    <property type="match status" value="1"/>
</dbReference>
<dbReference type="GO" id="GO:0003677">
    <property type="term" value="F:DNA binding"/>
    <property type="evidence" value="ECO:0007669"/>
    <property type="project" value="InterPro"/>
</dbReference>
<evidence type="ECO:0000256" key="2">
    <source>
        <dbReference type="ARBA" id="ARBA00022833"/>
    </source>
</evidence>
<name>A0A133UDA2_9EURY</name>
<dbReference type="GO" id="GO:0003917">
    <property type="term" value="F:DNA topoisomerase type I (single strand cut, ATP-independent) activity"/>
    <property type="evidence" value="ECO:0007669"/>
    <property type="project" value="InterPro"/>
</dbReference>
<keyword evidence="1" id="KW-0479">Metal-binding</keyword>
<evidence type="ECO:0000256" key="1">
    <source>
        <dbReference type="ARBA" id="ARBA00022723"/>
    </source>
</evidence>
<dbReference type="InterPro" id="IPR023405">
    <property type="entry name" value="Topo_IA_core_domain"/>
</dbReference>
<evidence type="ECO:0000259" key="5">
    <source>
        <dbReference type="PROSITE" id="PS52039"/>
    </source>
</evidence>
<dbReference type="Gene3D" id="3.40.50.140">
    <property type="match status" value="1"/>
</dbReference>
<dbReference type="SUPFAM" id="SSF56712">
    <property type="entry name" value="Prokaryotic type I DNA topoisomerase"/>
    <property type="match status" value="1"/>
</dbReference>
<dbReference type="InterPro" id="IPR003601">
    <property type="entry name" value="Topo_IA_2"/>
</dbReference>
<keyword evidence="3" id="KW-0413">Isomerase</keyword>
<feature type="region of interest" description="Disordered" evidence="4">
    <location>
        <begin position="426"/>
        <end position="458"/>
    </location>
</feature>
<keyword evidence="7" id="KW-1185">Reference proteome</keyword>
<feature type="domain" description="Topo IA-type catalytic" evidence="5">
    <location>
        <begin position="144"/>
        <end position="487"/>
    </location>
</feature>
<feature type="compositionally biased region" description="Basic and acidic residues" evidence="4">
    <location>
        <begin position="371"/>
        <end position="383"/>
    </location>
</feature>
<dbReference type="GO" id="GO:0006265">
    <property type="term" value="P:DNA topological change"/>
    <property type="evidence" value="ECO:0007669"/>
    <property type="project" value="InterPro"/>
</dbReference>
<evidence type="ECO:0000313" key="6">
    <source>
        <dbReference type="EMBL" id="KXA92167.1"/>
    </source>
</evidence>
<dbReference type="Proteomes" id="UP000070373">
    <property type="component" value="Unassembled WGS sequence"/>
</dbReference>
<dbReference type="PANTHER" id="PTHR11390">
    <property type="entry name" value="PROKARYOTIC DNA TOPOISOMERASE"/>
    <property type="match status" value="1"/>
</dbReference>
<dbReference type="GO" id="GO:0006281">
    <property type="term" value="P:DNA repair"/>
    <property type="evidence" value="ECO:0007669"/>
    <property type="project" value="TreeGrafter"/>
</dbReference>
<evidence type="ECO:0000313" key="7">
    <source>
        <dbReference type="Proteomes" id="UP000070373"/>
    </source>
</evidence>
<proteinExistence type="predicted"/>
<dbReference type="AlphaFoldDB" id="A0A133UDA2"/>
<feature type="compositionally biased region" description="Basic and acidic residues" evidence="4">
    <location>
        <begin position="311"/>
        <end position="355"/>
    </location>
</feature>